<dbReference type="SUPFAM" id="SSF46689">
    <property type="entry name" value="Homeodomain-like"/>
    <property type="match status" value="1"/>
</dbReference>
<dbReference type="Gene3D" id="1.10.357.10">
    <property type="entry name" value="Tetracycline Repressor, domain 2"/>
    <property type="match status" value="1"/>
</dbReference>
<keyword evidence="1 2" id="KW-0238">DNA-binding</keyword>
<evidence type="ECO:0000259" key="3">
    <source>
        <dbReference type="PROSITE" id="PS50977"/>
    </source>
</evidence>
<dbReference type="GO" id="GO:0003677">
    <property type="term" value="F:DNA binding"/>
    <property type="evidence" value="ECO:0007669"/>
    <property type="project" value="UniProtKB-UniRule"/>
</dbReference>
<organism evidence="4 5">
    <name type="scientific">Kribbella italica</name>
    <dbReference type="NCBI Taxonomy" id="1540520"/>
    <lineage>
        <taxon>Bacteria</taxon>
        <taxon>Bacillati</taxon>
        <taxon>Actinomycetota</taxon>
        <taxon>Actinomycetes</taxon>
        <taxon>Propionibacteriales</taxon>
        <taxon>Kribbellaceae</taxon>
        <taxon>Kribbella</taxon>
    </lineage>
</organism>
<evidence type="ECO:0000313" key="5">
    <source>
        <dbReference type="Proteomes" id="UP000549971"/>
    </source>
</evidence>
<accession>A0A7W9JGV4</accession>
<name>A0A7W9JGV4_9ACTN</name>
<dbReference type="InterPro" id="IPR009057">
    <property type="entry name" value="Homeodomain-like_sf"/>
</dbReference>
<dbReference type="Pfam" id="PF00440">
    <property type="entry name" value="TetR_N"/>
    <property type="match status" value="1"/>
</dbReference>
<dbReference type="RefSeq" id="WP_184805138.1">
    <property type="nucleotide sequence ID" value="NZ_JACHMY010000001.1"/>
</dbReference>
<protein>
    <submittedName>
        <fullName evidence="4">AcrR family transcriptional regulator</fullName>
    </submittedName>
</protein>
<comment type="caution">
    <text evidence="4">The sequence shown here is derived from an EMBL/GenBank/DDBJ whole genome shotgun (WGS) entry which is preliminary data.</text>
</comment>
<dbReference type="Proteomes" id="UP000549971">
    <property type="component" value="Unassembled WGS sequence"/>
</dbReference>
<evidence type="ECO:0000256" key="1">
    <source>
        <dbReference type="ARBA" id="ARBA00023125"/>
    </source>
</evidence>
<evidence type="ECO:0000256" key="2">
    <source>
        <dbReference type="PROSITE-ProRule" id="PRU00335"/>
    </source>
</evidence>
<dbReference type="EMBL" id="JACHMY010000001">
    <property type="protein sequence ID" value="MBB5841585.1"/>
    <property type="molecule type" value="Genomic_DNA"/>
</dbReference>
<dbReference type="AlphaFoldDB" id="A0A7W9JGV4"/>
<dbReference type="PROSITE" id="PS50977">
    <property type="entry name" value="HTH_TETR_2"/>
    <property type="match status" value="1"/>
</dbReference>
<feature type="DNA-binding region" description="H-T-H motif" evidence="2">
    <location>
        <begin position="27"/>
        <end position="46"/>
    </location>
</feature>
<sequence>MRADAERSTYRILKAAEDVLAADPNASLERIGDAAGVARATVHRRFASRQVLLESMRAGLHERYLLGLEQARVRTAPPLIALHRVTEIVFELKASHPFSISLGLSTEPEVRDGLDLLFTRLYADGTITAPRPAWCRQVYLALMHEVALLPDDAPELTDPDGRPDLLVQTTLGALGGR</sequence>
<evidence type="ECO:0000313" key="4">
    <source>
        <dbReference type="EMBL" id="MBB5841585.1"/>
    </source>
</evidence>
<keyword evidence="5" id="KW-1185">Reference proteome</keyword>
<proteinExistence type="predicted"/>
<reference evidence="4 5" key="1">
    <citation type="submission" date="2020-08" db="EMBL/GenBank/DDBJ databases">
        <title>Sequencing the genomes of 1000 actinobacteria strains.</title>
        <authorList>
            <person name="Klenk H.-P."/>
        </authorList>
    </citation>
    <scope>NUCLEOTIDE SEQUENCE [LARGE SCALE GENOMIC DNA]</scope>
    <source>
        <strain evidence="4 5">DSM 28967</strain>
    </source>
</reference>
<feature type="domain" description="HTH tetR-type" evidence="3">
    <location>
        <begin position="6"/>
        <end position="64"/>
    </location>
</feature>
<dbReference type="InterPro" id="IPR001647">
    <property type="entry name" value="HTH_TetR"/>
</dbReference>
<gene>
    <name evidence="4" type="ORF">HDA39_008319</name>
</gene>